<feature type="compositionally biased region" description="Low complexity" evidence="10">
    <location>
        <begin position="817"/>
        <end position="826"/>
    </location>
</feature>
<feature type="domain" description="Protein kinase" evidence="11">
    <location>
        <begin position="1038"/>
        <end position="1341"/>
    </location>
</feature>
<feature type="compositionally biased region" description="Polar residues" evidence="10">
    <location>
        <begin position="791"/>
        <end position="800"/>
    </location>
</feature>
<reference evidence="13" key="1">
    <citation type="submission" date="2021-07" db="EMBL/GenBank/DDBJ databases">
        <title>Draft genome of Mortierella alpina, strain LL118, isolated from an aspen leaf litter sample.</title>
        <authorList>
            <person name="Yang S."/>
            <person name="Vinatzer B.A."/>
        </authorList>
    </citation>
    <scope>NUCLEOTIDE SEQUENCE</scope>
    <source>
        <strain evidence="13">LL118</strain>
    </source>
</reference>
<dbReference type="SMART" id="SM01179">
    <property type="entry name" value="DUF862"/>
    <property type="match status" value="1"/>
</dbReference>
<accession>A0A9P8A733</accession>
<evidence type="ECO:0000256" key="4">
    <source>
        <dbReference type="ARBA" id="ARBA00022679"/>
    </source>
</evidence>
<dbReference type="Gene3D" id="1.10.510.10">
    <property type="entry name" value="Transferase(Phosphotransferase) domain 1"/>
    <property type="match status" value="1"/>
</dbReference>
<protein>
    <recommendedName>
        <fullName evidence="2">non-specific serine/threonine protein kinase</fullName>
        <ecNumber evidence="2">2.7.11.1</ecNumber>
    </recommendedName>
</protein>
<name>A0A9P8A733_MORAP</name>
<dbReference type="GO" id="GO:0008233">
    <property type="term" value="F:peptidase activity"/>
    <property type="evidence" value="ECO:0007669"/>
    <property type="project" value="UniProtKB-KW"/>
</dbReference>
<evidence type="ECO:0000313" key="14">
    <source>
        <dbReference type="Proteomes" id="UP000717515"/>
    </source>
</evidence>
<dbReference type="GO" id="GO:0005829">
    <property type="term" value="C:cytosol"/>
    <property type="evidence" value="ECO:0007669"/>
    <property type="project" value="TreeGrafter"/>
</dbReference>
<dbReference type="InterPro" id="IPR008271">
    <property type="entry name" value="Ser/Thr_kinase_AS"/>
</dbReference>
<keyword evidence="3" id="KW-0645">Protease</keyword>
<dbReference type="PROSITE" id="PS50011">
    <property type="entry name" value="PROTEIN_KINASE_DOM"/>
    <property type="match status" value="1"/>
</dbReference>
<dbReference type="CDD" id="cd13994">
    <property type="entry name" value="STKc_HAL4_like"/>
    <property type="match status" value="1"/>
</dbReference>
<feature type="compositionally biased region" description="Basic and acidic residues" evidence="10">
    <location>
        <begin position="936"/>
        <end position="951"/>
    </location>
</feature>
<dbReference type="GO" id="GO:0005776">
    <property type="term" value="C:autophagosome"/>
    <property type="evidence" value="ECO:0007669"/>
    <property type="project" value="TreeGrafter"/>
</dbReference>
<feature type="compositionally biased region" description="Low complexity" evidence="10">
    <location>
        <begin position="214"/>
        <end position="227"/>
    </location>
</feature>
<comment type="caution">
    <text evidence="13">The sequence shown here is derived from an EMBL/GenBank/DDBJ whole genome shotgun (WGS) entry which is preliminary data.</text>
</comment>
<evidence type="ECO:0000256" key="2">
    <source>
        <dbReference type="ARBA" id="ARBA00012513"/>
    </source>
</evidence>
<feature type="region of interest" description="Disordered" evidence="10">
    <location>
        <begin position="918"/>
        <end position="953"/>
    </location>
</feature>
<dbReference type="GO" id="GO:0004674">
    <property type="term" value="F:protein serine/threonine kinase activity"/>
    <property type="evidence" value="ECO:0007669"/>
    <property type="project" value="UniProtKB-EC"/>
</dbReference>
<feature type="compositionally biased region" description="Basic and acidic residues" evidence="10">
    <location>
        <begin position="258"/>
        <end position="270"/>
    </location>
</feature>
<dbReference type="Pfam" id="PF05903">
    <property type="entry name" value="Peptidase_C97"/>
    <property type="match status" value="1"/>
</dbReference>
<dbReference type="InterPro" id="IPR008580">
    <property type="entry name" value="PPPDE_dom"/>
</dbReference>
<keyword evidence="7" id="KW-0378">Hydrolase</keyword>
<evidence type="ECO:0000313" key="13">
    <source>
        <dbReference type="EMBL" id="KAG9323579.1"/>
    </source>
</evidence>
<evidence type="ECO:0000256" key="9">
    <source>
        <dbReference type="PROSITE-ProRule" id="PRU10141"/>
    </source>
</evidence>
<feature type="region of interest" description="Disordered" evidence="10">
    <location>
        <begin position="332"/>
        <end position="368"/>
    </location>
</feature>
<dbReference type="GO" id="GO:0000045">
    <property type="term" value="P:autophagosome assembly"/>
    <property type="evidence" value="ECO:0007669"/>
    <property type="project" value="TreeGrafter"/>
</dbReference>
<dbReference type="GO" id="GO:0061709">
    <property type="term" value="P:reticulophagy"/>
    <property type="evidence" value="ECO:0007669"/>
    <property type="project" value="TreeGrafter"/>
</dbReference>
<dbReference type="GO" id="GO:0006508">
    <property type="term" value="P:proteolysis"/>
    <property type="evidence" value="ECO:0007669"/>
    <property type="project" value="UniProtKB-KW"/>
</dbReference>
<dbReference type="EMBL" id="JAIFTL010000095">
    <property type="protein sequence ID" value="KAG9323579.1"/>
    <property type="molecule type" value="Genomic_DNA"/>
</dbReference>
<feature type="domain" description="PPPDE" evidence="12">
    <location>
        <begin position="9"/>
        <end position="156"/>
    </location>
</feature>
<feature type="compositionally biased region" description="Basic and acidic residues" evidence="10">
    <location>
        <begin position="622"/>
        <end position="641"/>
    </location>
</feature>
<dbReference type="PANTHER" id="PTHR24348:SF22">
    <property type="entry name" value="NON-SPECIFIC SERINE_THREONINE PROTEIN KINASE"/>
    <property type="match status" value="1"/>
</dbReference>
<keyword evidence="8 9" id="KW-0067">ATP-binding</keyword>
<feature type="region of interest" description="Disordered" evidence="10">
    <location>
        <begin position="552"/>
        <end position="703"/>
    </location>
</feature>
<feature type="compositionally biased region" description="Low complexity" evidence="10">
    <location>
        <begin position="247"/>
        <end position="257"/>
    </location>
</feature>
<feature type="compositionally biased region" description="Low complexity" evidence="10">
    <location>
        <begin position="890"/>
        <end position="903"/>
    </location>
</feature>
<dbReference type="GO" id="GO:0010506">
    <property type="term" value="P:regulation of autophagy"/>
    <property type="evidence" value="ECO:0007669"/>
    <property type="project" value="InterPro"/>
</dbReference>
<dbReference type="GO" id="GO:0000422">
    <property type="term" value="P:autophagy of mitochondrion"/>
    <property type="evidence" value="ECO:0007669"/>
    <property type="project" value="TreeGrafter"/>
</dbReference>
<evidence type="ECO:0000256" key="3">
    <source>
        <dbReference type="ARBA" id="ARBA00022670"/>
    </source>
</evidence>
<evidence type="ECO:0000259" key="12">
    <source>
        <dbReference type="PROSITE" id="PS51858"/>
    </source>
</evidence>
<dbReference type="GO" id="GO:0005524">
    <property type="term" value="F:ATP binding"/>
    <property type="evidence" value="ECO:0007669"/>
    <property type="project" value="UniProtKB-UniRule"/>
</dbReference>
<dbReference type="SUPFAM" id="SSF56112">
    <property type="entry name" value="Protein kinase-like (PK-like)"/>
    <property type="match status" value="1"/>
</dbReference>
<dbReference type="InterPro" id="IPR011009">
    <property type="entry name" value="Kinase-like_dom_sf"/>
</dbReference>
<feature type="region of interest" description="Disordered" evidence="10">
    <location>
        <begin position="158"/>
        <end position="308"/>
    </location>
</feature>
<dbReference type="PROSITE" id="PS51858">
    <property type="entry name" value="PPPDE"/>
    <property type="match status" value="1"/>
</dbReference>
<evidence type="ECO:0000256" key="1">
    <source>
        <dbReference type="ARBA" id="ARBA00008140"/>
    </source>
</evidence>
<dbReference type="GO" id="GO:0034727">
    <property type="term" value="P:piecemeal microautophagy of the nucleus"/>
    <property type="evidence" value="ECO:0007669"/>
    <property type="project" value="TreeGrafter"/>
</dbReference>
<feature type="compositionally biased region" description="Polar residues" evidence="10">
    <location>
        <begin position="919"/>
        <end position="935"/>
    </location>
</feature>
<feature type="compositionally biased region" description="Acidic residues" evidence="10">
    <location>
        <begin position="387"/>
        <end position="397"/>
    </location>
</feature>
<dbReference type="Proteomes" id="UP000717515">
    <property type="component" value="Unassembled WGS sequence"/>
</dbReference>
<comment type="similarity">
    <text evidence="1">Belongs to the DeSI family.</text>
</comment>
<feature type="region of interest" description="Disordered" evidence="10">
    <location>
        <begin position="490"/>
        <end position="515"/>
    </location>
</feature>
<feature type="region of interest" description="Disordered" evidence="10">
    <location>
        <begin position="789"/>
        <end position="845"/>
    </location>
</feature>
<evidence type="ECO:0000256" key="7">
    <source>
        <dbReference type="ARBA" id="ARBA00022801"/>
    </source>
</evidence>
<keyword evidence="4" id="KW-0808">Transferase</keyword>
<dbReference type="Pfam" id="PF00069">
    <property type="entry name" value="Pkinase"/>
    <property type="match status" value="1"/>
</dbReference>
<feature type="region of interest" description="Disordered" evidence="10">
    <location>
        <begin position="882"/>
        <end position="903"/>
    </location>
</feature>
<dbReference type="InterPro" id="IPR000719">
    <property type="entry name" value="Prot_kinase_dom"/>
</dbReference>
<dbReference type="GO" id="GO:0042594">
    <property type="term" value="P:response to starvation"/>
    <property type="evidence" value="ECO:0007669"/>
    <property type="project" value="TreeGrafter"/>
</dbReference>
<dbReference type="SMART" id="SM00220">
    <property type="entry name" value="S_TKc"/>
    <property type="match status" value="1"/>
</dbReference>
<dbReference type="InterPro" id="IPR017441">
    <property type="entry name" value="Protein_kinase_ATP_BS"/>
</dbReference>
<dbReference type="PROSITE" id="PS00107">
    <property type="entry name" value="PROTEIN_KINASE_ATP"/>
    <property type="match status" value="1"/>
</dbReference>
<gene>
    <name evidence="13" type="ORF">KVV02_004829</name>
</gene>
<dbReference type="Gene3D" id="3.90.1720.30">
    <property type="entry name" value="PPPDE domains"/>
    <property type="match status" value="1"/>
</dbReference>
<feature type="compositionally biased region" description="Acidic residues" evidence="10">
    <location>
        <begin position="504"/>
        <end position="513"/>
    </location>
</feature>
<evidence type="ECO:0000256" key="5">
    <source>
        <dbReference type="ARBA" id="ARBA00022741"/>
    </source>
</evidence>
<feature type="binding site" evidence="9">
    <location>
        <position position="1071"/>
    </location>
    <ligand>
        <name>ATP</name>
        <dbReference type="ChEBI" id="CHEBI:30616"/>
    </ligand>
</feature>
<evidence type="ECO:0000256" key="8">
    <source>
        <dbReference type="ARBA" id="ARBA00022840"/>
    </source>
</evidence>
<dbReference type="GO" id="GO:0034045">
    <property type="term" value="C:phagophore assembly site membrane"/>
    <property type="evidence" value="ECO:0007669"/>
    <property type="project" value="TreeGrafter"/>
</dbReference>
<feature type="compositionally biased region" description="Polar residues" evidence="10">
    <location>
        <begin position="570"/>
        <end position="583"/>
    </location>
</feature>
<organism evidence="13 14">
    <name type="scientific">Mortierella alpina</name>
    <name type="common">Oleaginous fungus</name>
    <name type="synonym">Mortierella renispora</name>
    <dbReference type="NCBI Taxonomy" id="64518"/>
    <lineage>
        <taxon>Eukaryota</taxon>
        <taxon>Fungi</taxon>
        <taxon>Fungi incertae sedis</taxon>
        <taxon>Mucoromycota</taxon>
        <taxon>Mortierellomycotina</taxon>
        <taxon>Mortierellomycetes</taxon>
        <taxon>Mortierellales</taxon>
        <taxon>Mortierellaceae</taxon>
        <taxon>Mortierella</taxon>
    </lineage>
</organism>
<feature type="compositionally biased region" description="Polar residues" evidence="10">
    <location>
        <begin position="401"/>
        <end position="411"/>
    </location>
</feature>
<dbReference type="PANTHER" id="PTHR24348">
    <property type="entry name" value="SERINE/THREONINE-PROTEIN KINASE UNC-51-RELATED"/>
    <property type="match status" value="1"/>
</dbReference>
<keyword evidence="5 9" id="KW-0547">Nucleotide-binding</keyword>
<sequence length="1417" mass="156428">MPASTTRRTPVYVNVYDMIPSSTLTSIGYFMGLGVFHSGVEILDKEFNFGGHEYNFTGVFCVEPRVGPPGVMYKETILVGFTTKTDQEINQVIQTLSKEYSGDSYTLLTRNCNHFSSEMAHRLTGSRPPACCLFIAWINRAAKLGTMFPCVVPQGWVEPPSADEDETVRDRETLLPRQHSISNSATRNELRRMSTPPNERSRRSQAPPPPVPQPLDTRSSSLTSSHVVSDRRNERSIAYADAGTSGGLRLRQSQRQGRVQEDPGHMRSDPDNPFAVRQAPTRQAPPQGTRFRSPDMDSPPGVAAWPALDIRPSARGVVWDKDRDFSSPTLGILQRQQQQQQRGATSSSYGHHTLYSGSGAINDDFHEEAPSFTPMKRKLSLSLGQDGDSDEEEDEDDRGNLSGNSFLQRIISSGHRPQHDRQQQQQETPSMPADTTGLRNMFHGPSSTAWPTTPERFSLFGGQPPRIPDLPGPGHRVLPEVRTFADTPTARLRGPASFSNNNNDDVDDDDEPEPLWMSAGRRAVMRLKYGFCEEDLEEDAGEGGAGTQAVRLGEQDVTSGSGSGSGSGSRTNISAQSNHSAAGSSFWVGKHGFQIPSQDQQPRRHGHMQQQQQRQQVGDMSDQERLVNRGEETGSRLDPAGDHQPWPFSDDHDAGSSDARESRIKQTFSRISGVNAGGMRPSLLKSSGPGEEADIEGSGSQEISPDARLLMALEAELEGAMLYHKQKNSAEHAVFDDESQFDHELDLSTQVLLRDLSPKHDEPLTSPDELELRSWIKGMEVAQTVEDLPQEQHQASSANGGVTDFHPGMETLSLEQPTSPSTSNTHNSDEPPQTTTDQRKKNDQEAGLASLSISTEQNIPQLHLQEPSPLPLNHSDLLHGQQELPQRPHSASSTQSRSGGQRSRMLAEIPSAHDLYAGSATSSETGHSSARSSVNEGKHRFERLPNGDHRHNLCAPKRHQFLRTQVRRLRDLLDGKKDKEGHGNGHGNGHSHHIKREVLEHPLSLVYEKAHDFEGDHHSPSMGSKKKTVKEEFMQKYGELGSVVGKGAFGTVRLAVKKNPEVGEETIYAVKEFKYNHGESQRSYMRRLTSEFCIASSLKHVNVIQTIDLLQLHGDTFSEVMEYCPGGDMHSLIASATTLGETESGCFFAQLSNGVEFLHSLGVVHRDLKPENLLLTADGCLKIADFGNSEVFRMPWERKVRSSASIRGSGPFIAPEEFTERTFDARKVDMWSCGIIYMCMRLGRYNWAEASKGDPIWDNFVDRVEQAQKALPENSESHGTHKGPRARPPHAPKFIHLAAIEQVTHTTFAWPDHIAEVIDKLLDPNPRTRWQAGHVLESDWMQSVENCHPAERPEDQVLDESDFDPAPSQRVGSKVLQADAAMTGCKVVSEAKSRGALETAVAVHAISHPAAAAKEAG</sequence>
<keyword evidence="6" id="KW-0418">Kinase</keyword>
<feature type="region of interest" description="Disordered" evidence="10">
    <location>
        <begin position="381"/>
        <end position="438"/>
    </location>
</feature>
<proteinExistence type="inferred from homology"/>
<evidence type="ECO:0000256" key="6">
    <source>
        <dbReference type="ARBA" id="ARBA00022777"/>
    </source>
</evidence>
<evidence type="ECO:0000259" key="11">
    <source>
        <dbReference type="PROSITE" id="PS50011"/>
    </source>
</evidence>
<feature type="compositionally biased region" description="Basic and acidic residues" evidence="10">
    <location>
        <begin position="649"/>
        <end position="664"/>
    </location>
</feature>
<dbReference type="InterPro" id="IPR042266">
    <property type="entry name" value="PPPDE_sf"/>
</dbReference>
<dbReference type="EC" id="2.7.11.1" evidence="2"/>
<evidence type="ECO:0000256" key="10">
    <source>
        <dbReference type="SAM" id="MobiDB-lite"/>
    </source>
</evidence>
<dbReference type="InterPro" id="IPR045269">
    <property type="entry name" value="Atg1-like"/>
</dbReference>
<dbReference type="PROSITE" id="PS00108">
    <property type="entry name" value="PROTEIN_KINASE_ST"/>
    <property type="match status" value="1"/>
</dbReference>